<gene>
    <name evidence="1" type="ORF">DARMORV10_A04P12070.1</name>
</gene>
<dbReference type="AlphaFoldDB" id="A0A817ALY6"/>
<protein>
    <submittedName>
        <fullName evidence="1">(rape) hypothetical protein</fullName>
    </submittedName>
</protein>
<sequence length="60" mass="7188">MLHCQCFPFYLSLREDVCPATSHGLSIKECVSLFPLEFSSRGLWWFIFEPVRLIYYQVFH</sequence>
<evidence type="ECO:0000313" key="1">
    <source>
        <dbReference type="EMBL" id="CAF2272667.1"/>
    </source>
</evidence>
<organism evidence="1">
    <name type="scientific">Brassica napus</name>
    <name type="common">Rape</name>
    <dbReference type="NCBI Taxonomy" id="3708"/>
    <lineage>
        <taxon>Eukaryota</taxon>
        <taxon>Viridiplantae</taxon>
        <taxon>Streptophyta</taxon>
        <taxon>Embryophyta</taxon>
        <taxon>Tracheophyta</taxon>
        <taxon>Spermatophyta</taxon>
        <taxon>Magnoliopsida</taxon>
        <taxon>eudicotyledons</taxon>
        <taxon>Gunneridae</taxon>
        <taxon>Pentapetalae</taxon>
        <taxon>rosids</taxon>
        <taxon>malvids</taxon>
        <taxon>Brassicales</taxon>
        <taxon>Brassicaceae</taxon>
        <taxon>Brassiceae</taxon>
        <taxon>Brassica</taxon>
    </lineage>
</organism>
<dbReference type="Proteomes" id="UP001295469">
    <property type="component" value="Chromosome A04"/>
</dbReference>
<dbReference type="EMBL" id="HG994358">
    <property type="protein sequence ID" value="CAF2272667.1"/>
    <property type="molecule type" value="Genomic_DNA"/>
</dbReference>
<reference evidence="1" key="1">
    <citation type="submission" date="2021-01" db="EMBL/GenBank/DDBJ databases">
        <authorList>
            <consortium name="Genoscope - CEA"/>
            <person name="William W."/>
        </authorList>
    </citation>
    <scope>NUCLEOTIDE SEQUENCE</scope>
</reference>
<name>A0A817ALY6_BRANA</name>
<accession>A0A817ALY6</accession>
<proteinExistence type="predicted"/>